<gene>
    <name evidence="10" type="ORF">FTX54_011820</name>
</gene>
<dbReference type="PANTHER" id="PTHR32494:SF19">
    <property type="entry name" value="ALLANTOATE DEIMINASE-RELATED"/>
    <property type="match status" value="1"/>
</dbReference>
<feature type="binding site" evidence="7">
    <location>
        <position position="125"/>
    </location>
    <ligand>
        <name>Zn(2+)</name>
        <dbReference type="ChEBI" id="CHEBI:29105"/>
        <label>2</label>
    </ligand>
</feature>
<evidence type="ECO:0000256" key="8">
    <source>
        <dbReference type="PIRSR" id="PIRSR001235-2"/>
    </source>
</evidence>
<feature type="binding site" evidence="7">
    <location>
        <position position="382"/>
    </location>
    <ligand>
        <name>Zn(2+)</name>
        <dbReference type="ChEBI" id="CHEBI:29105"/>
        <label>2</label>
    </ligand>
</feature>
<evidence type="ECO:0000256" key="5">
    <source>
        <dbReference type="ARBA" id="ARBA00022801"/>
    </source>
</evidence>
<feature type="binding site" evidence="7">
    <location>
        <position position="90"/>
    </location>
    <ligand>
        <name>Zn(2+)</name>
        <dbReference type="ChEBI" id="CHEBI:29105"/>
        <label>2</label>
    </ligand>
</feature>
<dbReference type="Pfam" id="PF07687">
    <property type="entry name" value="M20_dimer"/>
    <property type="match status" value="1"/>
</dbReference>
<keyword evidence="11" id="KW-1185">Reference proteome</keyword>
<organism evidence="10 11">
    <name type="scientific">Alkalicoccus halolimnae</name>
    <dbReference type="NCBI Taxonomy" id="1667239"/>
    <lineage>
        <taxon>Bacteria</taxon>
        <taxon>Bacillati</taxon>
        <taxon>Bacillota</taxon>
        <taxon>Bacilli</taxon>
        <taxon>Bacillales</taxon>
        <taxon>Bacillaceae</taxon>
        <taxon>Alkalicoccus</taxon>
    </lineage>
</organism>
<comment type="subunit">
    <text evidence="3">Homodimer.</text>
</comment>
<evidence type="ECO:0000313" key="11">
    <source>
        <dbReference type="Proteomes" id="UP000321816"/>
    </source>
</evidence>
<evidence type="ECO:0000256" key="1">
    <source>
        <dbReference type="ARBA" id="ARBA00001936"/>
    </source>
</evidence>
<evidence type="ECO:0000256" key="7">
    <source>
        <dbReference type="PIRSR" id="PIRSR001235-1"/>
    </source>
</evidence>
<keyword evidence="4 7" id="KW-0479">Metal-binding</keyword>
<dbReference type="PANTHER" id="PTHR32494">
    <property type="entry name" value="ALLANTOATE DEIMINASE-RELATED"/>
    <property type="match status" value="1"/>
</dbReference>
<evidence type="ECO:0000256" key="4">
    <source>
        <dbReference type="ARBA" id="ARBA00022723"/>
    </source>
</evidence>
<dbReference type="InterPro" id="IPR002933">
    <property type="entry name" value="Peptidase_M20"/>
</dbReference>
<dbReference type="AlphaFoldDB" id="A0A5C7FKN1"/>
<dbReference type="GO" id="GO:0046872">
    <property type="term" value="F:metal ion binding"/>
    <property type="evidence" value="ECO:0007669"/>
    <property type="project" value="UniProtKB-KW"/>
</dbReference>
<dbReference type="SUPFAM" id="SSF55031">
    <property type="entry name" value="Bacterial exopeptidase dimerisation domain"/>
    <property type="match status" value="1"/>
</dbReference>
<dbReference type="InterPro" id="IPR010158">
    <property type="entry name" value="Amidase_Cbmase"/>
</dbReference>
<evidence type="ECO:0000256" key="3">
    <source>
        <dbReference type="ARBA" id="ARBA00011738"/>
    </source>
</evidence>
<feature type="binding site" evidence="7">
    <location>
        <position position="79"/>
    </location>
    <ligand>
        <name>Zn(2+)</name>
        <dbReference type="ChEBI" id="CHEBI:29105"/>
        <label>1</label>
    </ligand>
</feature>
<dbReference type="Proteomes" id="UP000321816">
    <property type="component" value="Chromosome"/>
</dbReference>
<evidence type="ECO:0000259" key="9">
    <source>
        <dbReference type="Pfam" id="PF07687"/>
    </source>
</evidence>
<dbReference type="NCBIfam" id="TIGR01879">
    <property type="entry name" value="hydantase"/>
    <property type="match status" value="1"/>
</dbReference>
<feature type="binding site" evidence="8">
    <location>
        <position position="215"/>
    </location>
    <ligand>
        <name>allantoate</name>
        <dbReference type="ChEBI" id="CHEBI:17536"/>
    </ligand>
</feature>
<dbReference type="RefSeq" id="WP_147803586.1">
    <property type="nucleotide sequence ID" value="NZ_CP144914.1"/>
</dbReference>
<dbReference type="InterPro" id="IPR011650">
    <property type="entry name" value="Peptidase_M20_dimer"/>
</dbReference>
<proteinExistence type="inferred from homology"/>
<dbReference type="GO" id="GO:0016813">
    <property type="term" value="F:hydrolase activity, acting on carbon-nitrogen (but not peptide) bonds, in linear amidines"/>
    <property type="evidence" value="ECO:0007669"/>
    <property type="project" value="InterPro"/>
</dbReference>
<accession>A0A5C7FKN1</accession>
<evidence type="ECO:0000256" key="2">
    <source>
        <dbReference type="ARBA" id="ARBA00006153"/>
    </source>
</evidence>
<dbReference type="PROSITE" id="PS00758">
    <property type="entry name" value="ARGE_DAPE_CPG2_1"/>
    <property type="match status" value="1"/>
</dbReference>
<sequence length="410" mass="45015">MENWLKEKLLELNAVSTMEQPEGFNRLSFTEKEREAQEAFKKVALELGMKLRADSTGNIIARLETEDQQGKPAIALGSHLDTVKNGGGYDGAAGVLCALGAVKMIRDSKEILPFPVEVICFASEESSRFSMSTVGSKAMTGQLTEEQLNTIKDENGSTLAEAMTEFGLDPAKFKEAERGEEELLSFTELHIEQGTRIEDAGCDYGTVSAIACPIRMHLHVNGKAGHTGTTPMDQRQDALVDAAEIITFVHEAANCLNENDDFPIVATVSTIEASPNAMNIIPGFVKLGVDIRSVSDKQKNLMEKAVDTYLKKYRPSVEKEILVRNPSVQLDRKMYGKMKTLGHQTGLKSFEMESGAGHDVMNMQKKWPSGLIFIPCRDGLSHHPEEYASPQDLLKGTRLLHAHLTTSNSG</sequence>
<comment type="cofactor">
    <cofactor evidence="7">
        <name>Zn(2+)</name>
        <dbReference type="ChEBI" id="CHEBI:29105"/>
    </cofactor>
    <text evidence="7">Binds 2 Zn(2+) ions per subunit.</text>
</comment>
<feature type="binding site" evidence="8">
    <location>
        <position position="279"/>
    </location>
    <ligand>
        <name>allantoate</name>
        <dbReference type="ChEBI" id="CHEBI:17536"/>
    </ligand>
</feature>
<reference evidence="10 11" key="1">
    <citation type="submission" date="2024-01" db="EMBL/GenBank/DDBJ databases">
        <title>Complete Genome Sequence of Alkalicoccus halolimnae BZ-SZ-XJ29T, a Moderately Halophilic Bacterium Isolated from a Salt Lake.</title>
        <authorList>
            <person name="Zhao B."/>
        </authorList>
    </citation>
    <scope>NUCLEOTIDE SEQUENCE [LARGE SCALE GENOMIC DNA]</scope>
    <source>
        <strain evidence="10 11">BZ-SZ-XJ29</strain>
    </source>
</reference>
<dbReference type="OrthoDB" id="9808195at2"/>
<dbReference type="Gene3D" id="3.40.630.10">
    <property type="entry name" value="Zn peptidases"/>
    <property type="match status" value="1"/>
</dbReference>
<dbReference type="InterPro" id="IPR001261">
    <property type="entry name" value="ArgE/DapE_CS"/>
</dbReference>
<dbReference type="KEGG" id="ahal:FTX54_011820"/>
<evidence type="ECO:0000256" key="6">
    <source>
        <dbReference type="ARBA" id="ARBA00023211"/>
    </source>
</evidence>
<dbReference type="SUPFAM" id="SSF53187">
    <property type="entry name" value="Zn-dependent exopeptidases"/>
    <property type="match status" value="1"/>
</dbReference>
<comment type="cofactor">
    <cofactor evidence="1">
        <name>Mn(2+)</name>
        <dbReference type="ChEBI" id="CHEBI:29035"/>
    </cofactor>
</comment>
<protein>
    <submittedName>
        <fullName evidence="10">M20 family metallo-hydrolase</fullName>
    </submittedName>
</protein>
<dbReference type="InterPro" id="IPR036264">
    <property type="entry name" value="Bact_exopeptidase_dim_dom"/>
</dbReference>
<dbReference type="Pfam" id="PF01546">
    <property type="entry name" value="Peptidase_M20"/>
    <property type="match status" value="1"/>
</dbReference>
<keyword evidence="7" id="KW-0862">Zinc</keyword>
<dbReference type="EMBL" id="CP144914">
    <property type="protein sequence ID" value="WWD79104.1"/>
    <property type="molecule type" value="Genomic_DNA"/>
</dbReference>
<feature type="binding site" evidence="7">
    <location>
        <position position="190"/>
    </location>
    <ligand>
        <name>Zn(2+)</name>
        <dbReference type="ChEBI" id="CHEBI:29105"/>
        <label>1</label>
    </ligand>
</feature>
<dbReference type="CDD" id="cd03884">
    <property type="entry name" value="M20_bAS"/>
    <property type="match status" value="1"/>
</dbReference>
<feature type="binding site" evidence="7">
    <location>
        <position position="90"/>
    </location>
    <ligand>
        <name>Zn(2+)</name>
        <dbReference type="ChEBI" id="CHEBI:29105"/>
        <label>1</label>
    </ligand>
</feature>
<keyword evidence="5" id="KW-0378">Hydrolase</keyword>
<keyword evidence="6" id="KW-0464">Manganese</keyword>
<feature type="domain" description="Peptidase M20 dimerisation" evidence="9">
    <location>
        <begin position="215"/>
        <end position="313"/>
    </location>
</feature>
<dbReference type="PIRSF" id="PIRSF001235">
    <property type="entry name" value="Amidase_carbamoylase"/>
    <property type="match status" value="1"/>
</dbReference>
<comment type="similarity">
    <text evidence="2">Belongs to the peptidase M20 family.</text>
</comment>
<feature type="binding site" evidence="8">
    <location>
        <position position="292"/>
    </location>
    <ligand>
        <name>allantoate</name>
        <dbReference type="ChEBI" id="CHEBI:17536"/>
    </ligand>
</feature>
<dbReference type="Gene3D" id="3.30.70.360">
    <property type="match status" value="1"/>
</dbReference>
<name>A0A5C7FKN1_9BACI</name>
<evidence type="ECO:0000313" key="10">
    <source>
        <dbReference type="EMBL" id="WWD79104.1"/>
    </source>
</evidence>